<protein>
    <submittedName>
        <fullName evidence="2">Uncharacterized protein</fullName>
    </submittedName>
</protein>
<organism evidence="2 3">
    <name type="scientific">Euzebya pacifica</name>
    <dbReference type="NCBI Taxonomy" id="1608957"/>
    <lineage>
        <taxon>Bacteria</taxon>
        <taxon>Bacillati</taxon>
        <taxon>Actinomycetota</taxon>
        <taxon>Nitriliruptoria</taxon>
        <taxon>Euzebyales</taxon>
    </lineage>
</organism>
<evidence type="ECO:0000313" key="3">
    <source>
        <dbReference type="Proteomes" id="UP000264006"/>
    </source>
</evidence>
<keyword evidence="3" id="KW-1185">Reference proteome</keyword>
<gene>
    <name evidence="2" type="ORF">DVS28_b0265</name>
</gene>
<proteinExistence type="predicted"/>
<dbReference type="RefSeq" id="WP_216826648.1">
    <property type="nucleotide sequence ID" value="NZ_CP031166.1"/>
</dbReference>
<feature type="compositionally biased region" description="Low complexity" evidence="1">
    <location>
        <begin position="179"/>
        <end position="215"/>
    </location>
</feature>
<geneLocation type="plasmid" evidence="3">
    <name>pedy32-46i</name>
</geneLocation>
<name>A0A346Y6D8_9ACTN</name>
<reference evidence="2 3" key="1">
    <citation type="submission" date="2018-09" db="EMBL/GenBank/DDBJ databases">
        <title>Complete genome sequence of Euzebya sp. DY32-46 isolated from seawater of Pacific Ocean.</title>
        <authorList>
            <person name="Xu L."/>
            <person name="Wu Y.-H."/>
            <person name="Xu X.-W."/>
        </authorList>
    </citation>
    <scope>NUCLEOTIDE SEQUENCE [LARGE SCALE GENOMIC DNA]</scope>
    <source>
        <strain evidence="2 3">DY32-46</strain>
        <plasmid evidence="3">pedy32-46i</plasmid>
    </source>
</reference>
<dbReference type="KEGG" id="euz:DVS28_b0265"/>
<feature type="region of interest" description="Disordered" evidence="1">
    <location>
        <begin position="161"/>
        <end position="220"/>
    </location>
</feature>
<accession>A0A346Y6D8</accession>
<sequence>MSNDTIDPALLTAAAIGAVGPAKGGISYGWKLDVMDAAAELLGFVGYDMANLLECVQFNGILRKVDISPGGAGSGAGKGRLRLYIESENVDRGDTKAGEIQTIASHFATSVAGKRMQAKANALIGHRVRVFKQADEIKEGEHAGRKTWVVVALVDRGPEGGYGNTADAAPPVEQAQTNPKPASVTAAPAPVAEAAPEPAGKTAPAQAAPAQAATANDARNDVPTTGKAIVAKAEQTLSLDRATVVSIAEAADLFNKTAMADPAKRAELWGLLCDHAAAQVTEEAEAALRQPEDAVF</sequence>
<evidence type="ECO:0000313" key="2">
    <source>
        <dbReference type="EMBL" id="AXV10035.1"/>
    </source>
</evidence>
<evidence type="ECO:0000256" key="1">
    <source>
        <dbReference type="SAM" id="MobiDB-lite"/>
    </source>
</evidence>
<dbReference type="Proteomes" id="UP000264006">
    <property type="component" value="Plasmid pEDY32-46I"/>
</dbReference>
<dbReference type="EMBL" id="CP031166">
    <property type="protein sequence ID" value="AXV10035.1"/>
    <property type="molecule type" value="Genomic_DNA"/>
</dbReference>
<keyword evidence="2" id="KW-0614">Plasmid</keyword>
<dbReference type="AlphaFoldDB" id="A0A346Y6D8"/>